<proteinExistence type="predicted"/>
<dbReference type="Gene3D" id="1.10.287.1080">
    <property type="entry name" value="MazG-like"/>
    <property type="match status" value="1"/>
</dbReference>
<dbReference type="InterPro" id="IPR025984">
    <property type="entry name" value="DCTPP"/>
</dbReference>
<dbReference type="PANTHER" id="PTHR46523">
    <property type="entry name" value="DCTP PYROPHOSPHATASE 1"/>
    <property type="match status" value="1"/>
</dbReference>
<dbReference type="Pfam" id="PF12643">
    <property type="entry name" value="MazG-like"/>
    <property type="match status" value="1"/>
</dbReference>
<protein>
    <submittedName>
        <fullName evidence="1">Nucleotide pyrophosphohydrolase</fullName>
    </submittedName>
</protein>
<sequence>MAKSLVDVNGATQALRQFAEERDWEQFHSPKNLVMALAGEVGELTEIFQWTSEADSYAAATAPKTANAVRDEIADVALYLIRLADVLGVDLNAAIASKLASNAAKYPVEASRGVSTKYDQLKKS</sequence>
<keyword evidence="2" id="KW-1185">Reference proteome</keyword>
<dbReference type="SUPFAM" id="SSF101386">
    <property type="entry name" value="all-alpha NTP pyrophosphatases"/>
    <property type="match status" value="1"/>
</dbReference>
<dbReference type="InterPro" id="IPR052555">
    <property type="entry name" value="dCTP_Pyrophosphatase"/>
</dbReference>
<dbReference type="GO" id="GO:0042262">
    <property type="term" value="P:DNA protection"/>
    <property type="evidence" value="ECO:0007669"/>
    <property type="project" value="TreeGrafter"/>
</dbReference>
<dbReference type="GO" id="GO:0047840">
    <property type="term" value="F:dCTP diphosphatase activity"/>
    <property type="evidence" value="ECO:0007669"/>
    <property type="project" value="TreeGrafter"/>
</dbReference>
<dbReference type="OrthoDB" id="9791898at2"/>
<dbReference type="EMBL" id="CP021108">
    <property type="protein sequence ID" value="ARP83221.1"/>
    <property type="molecule type" value="Genomic_DNA"/>
</dbReference>
<dbReference type="AlphaFoldDB" id="A0A1W6YQE0"/>
<evidence type="ECO:0000313" key="1">
    <source>
        <dbReference type="EMBL" id="ARP83221.1"/>
    </source>
</evidence>
<dbReference type="Proteomes" id="UP000194151">
    <property type="component" value="Chromosome"/>
</dbReference>
<dbReference type="STRING" id="1416806.CAL12_21970"/>
<dbReference type="CDD" id="cd11537">
    <property type="entry name" value="NTP-PPase_RS21-C6_like"/>
    <property type="match status" value="1"/>
</dbReference>
<organism evidence="1 2">
    <name type="scientific">Bordetella genomosp. 8</name>
    <dbReference type="NCBI Taxonomy" id="1416806"/>
    <lineage>
        <taxon>Bacteria</taxon>
        <taxon>Pseudomonadati</taxon>
        <taxon>Pseudomonadota</taxon>
        <taxon>Betaproteobacteria</taxon>
        <taxon>Burkholderiales</taxon>
        <taxon>Alcaligenaceae</taxon>
        <taxon>Bordetella</taxon>
    </lineage>
</organism>
<name>A0A1W6YQE0_9BORD</name>
<evidence type="ECO:0000313" key="2">
    <source>
        <dbReference type="Proteomes" id="UP000194151"/>
    </source>
</evidence>
<dbReference type="PANTHER" id="PTHR46523:SF1">
    <property type="entry name" value="DCTP PYROPHOSPHATASE 1"/>
    <property type="match status" value="1"/>
</dbReference>
<keyword evidence="1" id="KW-0378">Hydrolase</keyword>
<dbReference type="PIRSF" id="PIRSF029826">
    <property type="entry name" value="UCP029826_pph"/>
    <property type="match status" value="1"/>
</dbReference>
<dbReference type="KEGG" id="bgv:CAL12_21970"/>
<dbReference type="GO" id="GO:0006253">
    <property type="term" value="P:dCTP catabolic process"/>
    <property type="evidence" value="ECO:0007669"/>
    <property type="project" value="TreeGrafter"/>
</dbReference>
<dbReference type="RefSeq" id="WP_086066559.1">
    <property type="nucleotide sequence ID" value="NZ_CP021108.1"/>
</dbReference>
<reference evidence="1 2" key="1">
    <citation type="submission" date="2017-05" db="EMBL/GenBank/DDBJ databases">
        <title>Complete and WGS of Bordetella genogroups.</title>
        <authorList>
            <person name="Spilker T."/>
            <person name="LiPuma J."/>
        </authorList>
    </citation>
    <scope>NUCLEOTIDE SEQUENCE [LARGE SCALE GENOMIC DNA]</scope>
    <source>
        <strain evidence="1 2">AU19157</strain>
    </source>
</reference>
<accession>A0A1W6YQE0</accession>
<gene>
    <name evidence="1" type="ORF">CAL12_21970</name>
</gene>
<dbReference type="GO" id="GO:0005829">
    <property type="term" value="C:cytosol"/>
    <property type="evidence" value="ECO:0007669"/>
    <property type="project" value="TreeGrafter"/>
</dbReference>